<dbReference type="NCBIfam" id="NF002294">
    <property type="entry name" value="PRK01221.1"/>
    <property type="match status" value="1"/>
</dbReference>
<dbReference type="InterPro" id="IPR002773">
    <property type="entry name" value="Deoxyhypusine_synthase"/>
</dbReference>
<dbReference type="InterPro" id="IPR029035">
    <property type="entry name" value="DHS-like_NAD/FAD-binding_dom"/>
</dbReference>
<dbReference type="GO" id="GO:0034038">
    <property type="term" value="F:deoxyhypusine synthase activity"/>
    <property type="evidence" value="ECO:0007669"/>
    <property type="project" value="TreeGrafter"/>
</dbReference>
<reference evidence="7" key="2">
    <citation type="journal article" date="2015" name="ISME J.">
        <title>A new class of marine Euryarchaeota group II from the Mediterranean deep chlorophyll maximum.</title>
        <authorList>
            <person name="Martin-Cuadrado A.B."/>
            <person name="Garcia-Heredia I."/>
            <person name="Molto A.G."/>
            <person name="Lopez-Ubeda R."/>
            <person name="Kimes N."/>
            <person name="Lopez-Garcia P."/>
            <person name="Moreira D."/>
            <person name="Rodriguez-Valera F."/>
        </authorList>
    </citation>
    <scope>NUCLEOTIDE SEQUENCE</scope>
</reference>
<proteinExistence type="inferred from homology"/>
<dbReference type="EMBL" id="KP211880">
    <property type="protein sequence ID" value="ANV80235.1"/>
    <property type="molecule type" value="Genomic_DNA"/>
</dbReference>
<comment type="similarity">
    <text evidence="2">Belongs to the deoxyhypusine synthase family.</text>
</comment>
<dbReference type="GO" id="GO:0005737">
    <property type="term" value="C:cytoplasm"/>
    <property type="evidence" value="ECO:0007669"/>
    <property type="project" value="TreeGrafter"/>
</dbReference>
<protein>
    <recommendedName>
        <fullName evidence="5">Probable deoxyhypusine synthase</fullName>
    </recommendedName>
</protein>
<evidence type="ECO:0000313" key="7">
    <source>
        <dbReference type="EMBL" id="ANV80235.1"/>
    </source>
</evidence>
<evidence type="ECO:0000256" key="5">
    <source>
        <dbReference type="ARBA" id="ARBA00039467"/>
    </source>
</evidence>
<dbReference type="FunFam" id="3.40.910.10:FF:000010">
    <property type="entry name" value="Deoxyhypusine synthase"/>
    <property type="match status" value="1"/>
</dbReference>
<dbReference type="AlphaFoldDB" id="A0A1B1TD79"/>
<dbReference type="PANTHER" id="PTHR11703:SF0">
    <property type="entry name" value="DEOXYHYPUSINE SYNTHASE"/>
    <property type="match status" value="1"/>
</dbReference>
<dbReference type="PANTHER" id="PTHR11703">
    <property type="entry name" value="DEOXYHYPUSINE SYNTHASE"/>
    <property type="match status" value="1"/>
</dbReference>
<reference evidence="7" key="1">
    <citation type="submission" date="2014-11" db="EMBL/GenBank/DDBJ databases">
        <authorList>
            <person name="Zhu J."/>
            <person name="Qi W."/>
            <person name="Song R."/>
        </authorList>
    </citation>
    <scope>NUCLEOTIDE SEQUENCE</scope>
</reference>
<organism evidence="7">
    <name type="scientific">uncultured Poseidoniia archaeon</name>
    <dbReference type="NCBI Taxonomy" id="1697135"/>
    <lineage>
        <taxon>Archaea</taxon>
        <taxon>Methanobacteriati</taxon>
        <taxon>Thermoplasmatota</taxon>
        <taxon>Candidatus Poseidoniia</taxon>
        <taxon>environmental samples</taxon>
    </lineage>
</organism>
<accession>A0A1B1TD79</accession>
<dbReference type="Gene3D" id="3.40.910.10">
    <property type="entry name" value="Deoxyhypusine synthase"/>
    <property type="match status" value="1"/>
</dbReference>
<keyword evidence="3" id="KW-0808">Transferase</keyword>
<dbReference type="SUPFAM" id="SSF52467">
    <property type="entry name" value="DHS-like NAD/FAD-binding domain"/>
    <property type="match status" value="1"/>
</dbReference>
<comment type="function">
    <text evidence="1">Catalyzes the NAD-dependent oxidative cleavage of spermidine and the subsequent transfer of the butylamine moiety of spermidine to the epsilon-amino group of a specific lysine residue of the eIF-5A precursor protein to form the intermediate deoxyhypusine residue.</text>
</comment>
<evidence type="ECO:0000256" key="6">
    <source>
        <dbReference type="ARBA" id="ARBA00043952"/>
    </source>
</evidence>
<evidence type="ECO:0000256" key="1">
    <source>
        <dbReference type="ARBA" id="ARBA00002823"/>
    </source>
</evidence>
<keyword evidence="4" id="KW-0520">NAD</keyword>
<evidence type="ECO:0000256" key="2">
    <source>
        <dbReference type="ARBA" id="ARBA00009892"/>
    </source>
</evidence>
<name>A0A1B1TD79_9ARCH</name>
<comment type="pathway">
    <text evidence="6">Protein modification.</text>
</comment>
<evidence type="ECO:0000256" key="4">
    <source>
        <dbReference type="ARBA" id="ARBA00023027"/>
    </source>
</evidence>
<dbReference type="InterPro" id="IPR036982">
    <property type="entry name" value="Deoxyhypusine_synthase_sf"/>
</dbReference>
<evidence type="ECO:0000256" key="3">
    <source>
        <dbReference type="ARBA" id="ARBA00022679"/>
    </source>
</evidence>
<sequence length="336" mass="37280">MNTRESGEGIVSAYSRDDFTAPVEDYDFQKMSDVSSLIDQMSRAGGFTATKLAHARDILKISTGKTGDGILNWLSFPACLCATGTRGFFLEAIKRKAFNVIITTCGTLDHDIARTYQDYFHGDFSLDDIALGEEGLNRLGNVIVPNECYGDILEKRVLPWLDEIEKERIEQNPENPWLGFGSVELCWAMGDRIEDETSLLYWIAKHRIPMVIPGLSDGSIGAQLFMHRQKNPNFMVDFLADEQILSDLTWTAEESHALMVGGGISKHHVIWWNQYRDGLDSAVGITTAPEHDGSLSGARLKEAISWGKIRPEAPQVVVEGDASVLLPLLGADLFKN</sequence>
<dbReference type="Pfam" id="PF01916">
    <property type="entry name" value="DS"/>
    <property type="match status" value="1"/>
</dbReference>